<reference evidence="2 3" key="1">
    <citation type="journal article" date="2015" name="Int. J. Syst. Evol. Microbiol.">
        <title>Nitrosospira lacus sp. nov., a psychrotolerant, ammonia-oxidizing bacterium from sandy lake sediment.</title>
        <authorList>
            <person name="Urakawa H."/>
            <person name="Garcia J.C."/>
            <person name="Nielsen J.L."/>
            <person name="Le V.Q."/>
            <person name="Kozlowski J.A."/>
            <person name="Stein L.Y."/>
            <person name="Lim C.K."/>
            <person name="Pommerening-Roser A."/>
            <person name="Martens-Habbena W."/>
            <person name="Stahl D.A."/>
            <person name="Klotz M.G."/>
        </authorList>
    </citation>
    <scope>NUCLEOTIDE SEQUENCE [LARGE SCALE GENOMIC DNA]</scope>
    <source>
        <strain evidence="2 3">APG3</strain>
    </source>
</reference>
<feature type="chain" id="PRO_5010877378" evidence="1">
    <location>
        <begin position="23"/>
        <end position="141"/>
    </location>
</feature>
<dbReference type="eggNOG" id="ENOG50349CS">
    <property type="taxonomic scope" value="Bacteria"/>
</dbReference>
<gene>
    <name evidence="2" type="ORF">EBAPG3_008230</name>
</gene>
<dbReference type="OrthoDB" id="6710906at2"/>
<dbReference type="EMBL" id="CP021106">
    <property type="protein sequence ID" value="ARO87756.1"/>
    <property type="molecule type" value="Genomic_DNA"/>
</dbReference>
<dbReference type="RefSeq" id="WP_040851069.1">
    <property type="nucleotide sequence ID" value="NZ_CP021106.3"/>
</dbReference>
<evidence type="ECO:0000313" key="2">
    <source>
        <dbReference type="EMBL" id="ARO87756.1"/>
    </source>
</evidence>
<organism evidence="2 3">
    <name type="scientific">Nitrosospira lacus</name>
    <dbReference type="NCBI Taxonomy" id="1288494"/>
    <lineage>
        <taxon>Bacteria</taxon>
        <taxon>Pseudomonadati</taxon>
        <taxon>Pseudomonadota</taxon>
        <taxon>Betaproteobacteria</taxon>
        <taxon>Nitrosomonadales</taxon>
        <taxon>Nitrosomonadaceae</taxon>
        <taxon>Nitrosospira</taxon>
    </lineage>
</organism>
<name>A0A1W6SPM4_9PROT</name>
<accession>A0A1W6SPM4</accession>
<dbReference type="Proteomes" id="UP000012179">
    <property type="component" value="Chromosome"/>
</dbReference>
<protein>
    <submittedName>
        <fullName evidence="2">Uncharacterized protein</fullName>
    </submittedName>
</protein>
<dbReference type="KEGG" id="nlc:EBAPG3_008230"/>
<keyword evidence="1" id="KW-0732">Signal</keyword>
<evidence type="ECO:0000313" key="3">
    <source>
        <dbReference type="Proteomes" id="UP000012179"/>
    </source>
</evidence>
<evidence type="ECO:0000256" key="1">
    <source>
        <dbReference type="SAM" id="SignalP"/>
    </source>
</evidence>
<feature type="signal peptide" evidence="1">
    <location>
        <begin position="1"/>
        <end position="22"/>
    </location>
</feature>
<keyword evidence="3" id="KW-1185">Reference proteome</keyword>
<proteinExistence type="predicted"/>
<dbReference type="AlphaFoldDB" id="A0A1W6SPM4"/>
<sequence>MRLQVTYIQLLCALFYFNNANAQATPDYQCRVERIDTASTAPSSSRKYQEEEHVGKQFTVERRTGLMAGVLKNSYATKPIVIDHGSTENSFKVISTMRRDEGAGLGSSIYALTINEFEQSPKKSFIFLRNDFVYFGYCEHF</sequence>